<keyword evidence="2" id="KW-1185">Reference proteome</keyword>
<dbReference type="PATRIC" id="fig|1423796.3.peg.118"/>
<evidence type="ECO:0000313" key="1">
    <source>
        <dbReference type="EMBL" id="KRM94827.1"/>
    </source>
</evidence>
<name>A0A0R2D379_9LACO</name>
<evidence type="ECO:0000313" key="2">
    <source>
        <dbReference type="Proteomes" id="UP000051638"/>
    </source>
</evidence>
<organism evidence="1 2">
    <name type="scientific">Loigolactobacillus rennini DSM 20253</name>
    <dbReference type="NCBI Taxonomy" id="1423796"/>
    <lineage>
        <taxon>Bacteria</taxon>
        <taxon>Bacillati</taxon>
        <taxon>Bacillota</taxon>
        <taxon>Bacilli</taxon>
        <taxon>Lactobacillales</taxon>
        <taxon>Lactobacillaceae</taxon>
        <taxon>Loigolactobacillus</taxon>
    </lineage>
</organism>
<dbReference type="NCBIfam" id="TIGR01558">
    <property type="entry name" value="sm_term_P27"/>
    <property type="match status" value="1"/>
</dbReference>
<dbReference type="InterPro" id="IPR006448">
    <property type="entry name" value="Phage_term_ssu_P27"/>
</dbReference>
<dbReference type="Pfam" id="PF05119">
    <property type="entry name" value="Terminase_4"/>
    <property type="match status" value="1"/>
</dbReference>
<reference evidence="1 2" key="1">
    <citation type="journal article" date="2015" name="Genome Announc.">
        <title>Expanding the biotechnology potential of lactobacilli through comparative genomics of 213 strains and associated genera.</title>
        <authorList>
            <person name="Sun Z."/>
            <person name="Harris H.M."/>
            <person name="McCann A."/>
            <person name="Guo C."/>
            <person name="Argimon S."/>
            <person name="Zhang W."/>
            <person name="Yang X."/>
            <person name="Jeffery I.B."/>
            <person name="Cooney J.C."/>
            <person name="Kagawa T.F."/>
            <person name="Liu W."/>
            <person name="Song Y."/>
            <person name="Salvetti E."/>
            <person name="Wrobel A."/>
            <person name="Rasinkangas P."/>
            <person name="Parkhill J."/>
            <person name="Rea M.C."/>
            <person name="O'Sullivan O."/>
            <person name="Ritari J."/>
            <person name="Douillard F.P."/>
            <person name="Paul Ross R."/>
            <person name="Yang R."/>
            <person name="Briner A.E."/>
            <person name="Felis G.E."/>
            <person name="de Vos W.M."/>
            <person name="Barrangou R."/>
            <person name="Klaenhammer T.R."/>
            <person name="Caufield P.W."/>
            <person name="Cui Y."/>
            <person name="Zhang H."/>
            <person name="O'Toole P.W."/>
        </authorList>
    </citation>
    <scope>NUCLEOTIDE SEQUENCE [LARGE SCALE GENOMIC DNA]</scope>
    <source>
        <strain evidence="1 2">DSM 20253</strain>
    </source>
</reference>
<proteinExistence type="predicted"/>
<sequence>MENFKGTDFKEVVLLPGRKPKLNAAKVGHHNKADLERAELKENGLKQFKSIEVNNVPRGLTRNAKKEWQRVVPLLEQLPIADLDYSLIRKYCEIVDLNDRLYKDMSKEQGIDGAVDPESNRKTGAFMAYMDTLKELRSICSDLGMTIDSRMRLVVPTESEQKQSVYDRFGVDDDD</sequence>
<protein>
    <submittedName>
        <fullName evidence="1">Uncharacterized protein</fullName>
    </submittedName>
</protein>
<dbReference type="Proteomes" id="UP000051638">
    <property type="component" value="Unassembled WGS sequence"/>
</dbReference>
<dbReference type="EMBL" id="AYYI01000080">
    <property type="protein sequence ID" value="KRM94827.1"/>
    <property type="molecule type" value="Genomic_DNA"/>
</dbReference>
<accession>A0A0R2D379</accession>
<comment type="caution">
    <text evidence="1">The sequence shown here is derived from an EMBL/GenBank/DDBJ whole genome shotgun (WGS) entry which is preliminary data.</text>
</comment>
<dbReference type="AlphaFoldDB" id="A0A0R2D379"/>
<gene>
    <name evidence="1" type="ORF">FC24_GL000116</name>
</gene>